<dbReference type="AlphaFoldDB" id="W7X8D8"/>
<organism evidence="1 2">
    <name type="scientific">Tetrahymena thermophila (strain SB210)</name>
    <dbReference type="NCBI Taxonomy" id="312017"/>
    <lineage>
        <taxon>Eukaryota</taxon>
        <taxon>Sar</taxon>
        <taxon>Alveolata</taxon>
        <taxon>Ciliophora</taxon>
        <taxon>Intramacronucleata</taxon>
        <taxon>Oligohymenophorea</taxon>
        <taxon>Hymenostomatida</taxon>
        <taxon>Tetrahymenina</taxon>
        <taxon>Tetrahymenidae</taxon>
        <taxon>Tetrahymena</taxon>
    </lineage>
</organism>
<evidence type="ECO:0000313" key="2">
    <source>
        <dbReference type="Proteomes" id="UP000009168"/>
    </source>
</evidence>
<protein>
    <submittedName>
        <fullName evidence="1">Uncharacterized protein</fullName>
    </submittedName>
</protein>
<dbReference type="EMBL" id="GG662537">
    <property type="protein sequence ID" value="EWS72673.1"/>
    <property type="molecule type" value="Genomic_DNA"/>
</dbReference>
<accession>W7X8D8</accession>
<dbReference type="Proteomes" id="UP000009168">
    <property type="component" value="Unassembled WGS sequence"/>
</dbReference>
<evidence type="ECO:0000313" key="1">
    <source>
        <dbReference type="EMBL" id="EWS72673.1"/>
    </source>
</evidence>
<proteinExistence type="predicted"/>
<dbReference type="KEGG" id="tet:TTHERM_000729009"/>
<keyword evidence="2" id="KW-1185">Reference proteome</keyword>
<dbReference type="InParanoid" id="W7X8D8"/>
<name>W7X8D8_TETTS</name>
<dbReference type="RefSeq" id="XP_012654798.1">
    <property type="nucleotide sequence ID" value="XM_012799344.1"/>
</dbReference>
<reference evidence="2" key="1">
    <citation type="journal article" date="2006" name="PLoS Biol.">
        <title>Macronuclear genome sequence of the ciliate Tetrahymena thermophila, a model eukaryote.</title>
        <authorList>
            <person name="Eisen J.A."/>
            <person name="Coyne R.S."/>
            <person name="Wu M."/>
            <person name="Wu D."/>
            <person name="Thiagarajan M."/>
            <person name="Wortman J.R."/>
            <person name="Badger J.H."/>
            <person name="Ren Q."/>
            <person name="Amedeo P."/>
            <person name="Jones K.M."/>
            <person name="Tallon L.J."/>
            <person name="Delcher A.L."/>
            <person name="Salzberg S.L."/>
            <person name="Silva J.C."/>
            <person name="Haas B.J."/>
            <person name="Majoros W.H."/>
            <person name="Farzad M."/>
            <person name="Carlton J.M."/>
            <person name="Smith R.K. Jr."/>
            <person name="Garg J."/>
            <person name="Pearlman R.E."/>
            <person name="Karrer K.M."/>
            <person name="Sun L."/>
            <person name="Manning G."/>
            <person name="Elde N.C."/>
            <person name="Turkewitz A.P."/>
            <person name="Asai D.J."/>
            <person name="Wilkes D.E."/>
            <person name="Wang Y."/>
            <person name="Cai H."/>
            <person name="Collins K."/>
            <person name="Stewart B.A."/>
            <person name="Lee S.R."/>
            <person name="Wilamowska K."/>
            <person name="Weinberg Z."/>
            <person name="Ruzzo W.L."/>
            <person name="Wloga D."/>
            <person name="Gaertig J."/>
            <person name="Frankel J."/>
            <person name="Tsao C.-C."/>
            <person name="Gorovsky M.A."/>
            <person name="Keeling P.J."/>
            <person name="Waller R.F."/>
            <person name="Patron N.J."/>
            <person name="Cherry J.M."/>
            <person name="Stover N.A."/>
            <person name="Krieger C.J."/>
            <person name="del Toro C."/>
            <person name="Ryder H.F."/>
            <person name="Williamson S.C."/>
            <person name="Barbeau R.A."/>
            <person name="Hamilton E.P."/>
            <person name="Orias E."/>
        </authorList>
    </citation>
    <scope>NUCLEOTIDE SEQUENCE [LARGE SCALE GENOMIC DNA]</scope>
    <source>
        <strain evidence="2">SB210</strain>
    </source>
</reference>
<sequence length="147" mass="17899">MYLEQISNQNLIQQTFYLYLFHKVYFLSAQIYFNSQTLDLQILAKDFHYCYESFKDIQGFMHLKKIRLSSTEQIQRIYLSFIDNYHQYIQLVLDSNSVHQQQIFVYLTFFCQQVQLLSICLVFHLYQQLRALYISQLQELQVKLIHT</sequence>
<gene>
    <name evidence="1" type="ORF">TTHERM_000729009</name>
</gene>
<dbReference type="GeneID" id="24440433"/>